<keyword evidence="3" id="KW-1185">Reference proteome</keyword>
<evidence type="ECO:0000313" key="3">
    <source>
        <dbReference type="Proteomes" id="UP000284403"/>
    </source>
</evidence>
<feature type="region of interest" description="Disordered" evidence="1">
    <location>
        <begin position="1"/>
        <end position="25"/>
    </location>
</feature>
<dbReference type="AlphaFoldDB" id="A0A422MPC0"/>
<evidence type="ECO:0000313" key="2">
    <source>
        <dbReference type="EMBL" id="RNE95040.1"/>
    </source>
</evidence>
<proteinExistence type="predicted"/>
<accession>A0A422MPC0</accession>
<dbReference type="Proteomes" id="UP000284403">
    <property type="component" value="Unassembled WGS sequence"/>
</dbReference>
<reference evidence="2 3" key="1">
    <citation type="journal article" date="2018" name="BMC Genomics">
        <title>Genomic comparison of Trypanosoma conorhini and Trypanosoma rangeli to Trypanosoma cruzi strains of high and low virulence.</title>
        <authorList>
            <person name="Bradwell K.R."/>
            <person name="Koparde V.N."/>
            <person name="Matveyev A.V."/>
            <person name="Serrano M.G."/>
            <person name="Alves J.M."/>
            <person name="Parikh H."/>
            <person name="Huang B."/>
            <person name="Lee V."/>
            <person name="Espinosa-Alvarez O."/>
            <person name="Ortiz P.A."/>
            <person name="Costa-Martins A.G."/>
            <person name="Teixeira M.M."/>
            <person name="Buck G.A."/>
        </authorList>
    </citation>
    <scope>NUCLEOTIDE SEQUENCE [LARGE SCALE GENOMIC DNA]</scope>
    <source>
        <strain evidence="2 3">025E</strain>
    </source>
</reference>
<protein>
    <submittedName>
        <fullName evidence="2">Uncharacterized protein</fullName>
    </submittedName>
</protein>
<dbReference type="RefSeq" id="XP_029222899.1">
    <property type="nucleotide sequence ID" value="XM_029377006.1"/>
</dbReference>
<dbReference type="GeneID" id="40323834"/>
<name>A0A422MPC0_9TRYP</name>
<dbReference type="EMBL" id="MKKU01001543">
    <property type="protein sequence ID" value="RNE95040.1"/>
    <property type="molecule type" value="Genomic_DNA"/>
</dbReference>
<organism evidence="2 3">
    <name type="scientific">Trypanosoma conorhini</name>
    <dbReference type="NCBI Taxonomy" id="83891"/>
    <lineage>
        <taxon>Eukaryota</taxon>
        <taxon>Discoba</taxon>
        <taxon>Euglenozoa</taxon>
        <taxon>Kinetoplastea</taxon>
        <taxon>Metakinetoplastina</taxon>
        <taxon>Trypanosomatida</taxon>
        <taxon>Trypanosomatidae</taxon>
        <taxon>Trypanosoma</taxon>
    </lineage>
</organism>
<evidence type="ECO:0000256" key="1">
    <source>
        <dbReference type="SAM" id="MobiDB-lite"/>
    </source>
</evidence>
<comment type="caution">
    <text evidence="2">The sequence shown here is derived from an EMBL/GenBank/DDBJ whole genome shotgun (WGS) entry which is preliminary data.</text>
</comment>
<sequence>MVELSTHFSQHPEDMRGNTEQPHSSSCVSEHFTQKLCQKRGQVICHDAAAHSARLTDTEMLDCDTVGNRRIAILTVLVAIETVTHDLCREVEGLRDVELQ</sequence>
<gene>
    <name evidence="2" type="ORF">Tco025E_10223</name>
</gene>